<dbReference type="OrthoDB" id="2435509at2759"/>
<evidence type="ECO:0000256" key="1">
    <source>
        <dbReference type="SAM" id="MobiDB-lite"/>
    </source>
</evidence>
<accession>A0A517LIS8</accession>
<dbReference type="AlphaFoldDB" id="A0A517LIS8"/>
<keyword evidence="2" id="KW-0732">Signal</keyword>
<gene>
    <name evidence="4" type="ORF">FKW77_005627</name>
</gene>
<dbReference type="Pfam" id="PF23585">
    <property type="entry name" value="DUF7137"/>
    <property type="match status" value="1"/>
</dbReference>
<feature type="chain" id="PRO_5021828479" description="DUF7137 domain-containing protein" evidence="2">
    <location>
        <begin position="20"/>
        <end position="271"/>
    </location>
</feature>
<evidence type="ECO:0000313" key="5">
    <source>
        <dbReference type="Proteomes" id="UP000316270"/>
    </source>
</evidence>
<name>A0A517LIS8_9PEZI</name>
<feature type="domain" description="DUF7137" evidence="3">
    <location>
        <begin position="101"/>
        <end position="232"/>
    </location>
</feature>
<feature type="compositionally biased region" description="Low complexity" evidence="1">
    <location>
        <begin position="37"/>
        <end position="91"/>
    </location>
</feature>
<dbReference type="PANTHER" id="PTHR42028:SF1">
    <property type="entry name" value="YALI0E30657P"/>
    <property type="match status" value="1"/>
</dbReference>
<feature type="region of interest" description="Disordered" evidence="1">
    <location>
        <begin position="18"/>
        <end position="91"/>
    </location>
</feature>
<evidence type="ECO:0000256" key="2">
    <source>
        <dbReference type="SAM" id="SignalP"/>
    </source>
</evidence>
<keyword evidence="5" id="KW-1185">Reference proteome</keyword>
<dbReference type="PANTHER" id="PTHR42028">
    <property type="entry name" value="CHROMOSOME 1, WHOLE GENOME SHOTGUN SEQUENCE"/>
    <property type="match status" value="1"/>
</dbReference>
<dbReference type="EMBL" id="CP042197">
    <property type="protein sequence ID" value="QDS75548.1"/>
    <property type="molecule type" value="Genomic_DNA"/>
</dbReference>
<feature type="signal peptide" evidence="2">
    <location>
        <begin position="1"/>
        <end position="19"/>
    </location>
</feature>
<organism evidence="4 5">
    <name type="scientific">Venturia effusa</name>
    <dbReference type="NCBI Taxonomy" id="50376"/>
    <lineage>
        <taxon>Eukaryota</taxon>
        <taxon>Fungi</taxon>
        <taxon>Dikarya</taxon>
        <taxon>Ascomycota</taxon>
        <taxon>Pezizomycotina</taxon>
        <taxon>Dothideomycetes</taxon>
        <taxon>Pleosporomycetidae</taxon>
        <taxon>Venturiales</taxon>
        <taxon>Venturiaceae</taxon>
        <taxon>Venturia</taxon>
    </lineage>
</organism>
<evidence type="ECO:0000259" key="3">
    <source>
        <dbReference type="Pfam" id="PF23585"/>
    </source>
</evidence>
<reference evidence="4 5" key="1">
    <citation type="submission" date="2019-07" db="EMBL/GenBank/DDBJ databases">
        <title>Finished genome of Venturia effusa.</title>
        <authorList>
            <person name="Young C.A."/>
            <person name="Cox M.P."/>
            <person name="Ganley A.R.D."/>
            <person name="David W.J."/>
        </authorList>
    </citation>
    <scope>NUCLEOTIDE SEQUENCE [LARGE SCALE GENOMIC DNA]</scope>
    <source>
        <strain evidence="5">albino</strain>
    </source>
</reference>
<dbReference type="STRING" id="50376.A0A517LIS8"/>
<sequence>MRPIQFLAAITSFSAVTQAWPWPDSSERNAVMRRQDSSSADSSESNSATTTARTSPQTGSQSASESGSSASATDGGNSDSGNSTSTGTAAATTSYDSSGGLGSVVMVNPAALATSTYYKVGDYVTWGWNYTNVQATPTAVDLWAFCSAAKATYTLAMNMTYDEKGVYTWDTAAYATQAPQLGTNSYTLSIADAEIGMSGTKGAGYLNPVAMYTFAMYTPQPYVNATDWTCATCNSGAGSLTPKNTWSFLGATASITVLSFTWFATGQFGVL</sequence>
<dbReference type="Proteomes" id="UP000316270">
    <property type="component" value="Chromosome 13"/>
</dbReference>
<protein>
    <recommendedName>
        <fullName evidence="3">DUF7137 domain-containing protein</fullName>
    </recommendedName>
</protein>
<evidence type="ECO:0000313" key="4">
    <source>
        <dbReference type="EMBL" id="QDS75548.1"/>
    </source>
</evidence>
<dbReference type="InterPro" id="IPR055561">
    <property type="entry name" value="DUF7137"/>
</dbReference>
<proteinExistence type="predicted"/>